<dbReference type="EMBL" id="JAEPWM010000004">
    <property type="protein sequence ID" value="MBK6006920.1"/>
    <property type="molecule type" value="Genomic_DNA"/>
</dbReference>
<dbReference type="Proteomes" id="UP000630528">
    <property type="component" value="Unassembled WGS sequence"/>
</dbReference>
<evidence type="ECO:0000256" key="1">
    <source>
        <dbReference type="SAM" id="Phobius"/>
    </source>
</evidence>
<accession>A0A934WMS5</accession>
<evidence type="ECO:0000313" key="3">
    <source>
        <dbReference type="Proteomes" id="UP000630528"/>
    </source>
</evidence>
<keyword evidence="1" id="KW-0472">Membrane</keyword>
<proteinExistence type="predicted"/>
<dbReference type="InterPro" id="IPR032314">
    <property type="entry name" value="DUF4845"/>
</dbReference>
<keyword evidence="1" id="KW-0812">Transmembrane</keyword>
<name>A0A934WMS5_9BURK</name>
<protein>
    <submittedName>
        <fullName evidence="2">DUF4845 domain-containing protein</fullName>
    </submittedName>
</protein>
<dbReference type="AlphaFoldDB" id="A0A934WMS5"/>
<gene>
    <name evidence="2" type="ORF">JJB11_12535</name>
</gene>
<dbReference type="RefSeq" id="WP_201171309.1">
    <property type="nucleotide sequence ID" value="NZ_JAEPWM010000004.1"/>
</dbReference>
<reference evidence="2" key="1">
    <citation type="journal article" date="2012" name="J. Microbiol. Biotechnol.">
        <title>Ramlibacter ginsenosidimutans sp. nov., with ginsenoside-converting activity.</title>
        <authorList>
            <person name="Wang L."/>
            <person name="An D.S."/>
            <person name="Kim S.G."/>
            <person name="Jin F.X."/>
            <person name="Kim S.C."/>
            <person name="Lee S.T."/>
            <person name="Im W.T."/>
        </authorList>
    </citation>
    <scope>NUCLEOTIDE SEQUENCE</scope>
    <source>
        <strain evidence="2">KACC 17527</strain>
    </source>
</reference>
<organism evidence="2 3">
    <name type="scientific">Ramlibacter ginsenosidimutans</name>
    <dbReference type="NCBI Taxonomy" id="502333"/>
    <lineage>
        <taxon>Bacteria</taxon>
        <taxon>Pseudomonadati</taxon>
        <taxon>Pseudomonadota</taxon>
        <taxon>Betaproteobacteria</taxon>
        <taxon>Burkholderiales</taxon>
        <taxon>Comamonadaceae</taxon>
        <taxon>Ramlibacter</taxon>
    </lineage>
</organism>
<reference evidence="2" key="2">
    <citation type="submission" date="2021-01" db="EMBL/GenBank/DDBJ databases">
        <authorList>
            <person name="Kang M."/>
        </authorList>
    </citation>
    <scope>NUCLEOTIDE SEQUENCE</scope>
    <source>
        <strain evidence="2">KACC 17527</strain>
    </source>
</reference>
<keyword evidence="3" id="KW-1185">Reference proteome</keyword>
<comment type="caution">
    <text evidence="2">The sequence shown here is derived from an EMBL/GenBank/DDBJ whole genome shotgun (WGS) entry which is preliminary data.</text>
</comment>
<evidence type="ECO:0000313" key="2">
    <source>
        <dbReference type="EMBL" id="MBK6006920.1"/>
    </source>
</evidence>
<feature type="transmembrane region" description="Helical" evidence="1">
    <location>
        <begin position="12"/>
        <end position="33"/>
    </location>
</feature>
<keyword evidence="1" id="KW-1133">Transmembrane helix</keyword>
<sequence>MGLRTREAGASLLTVIFFLAVLGVIGAVGLQVFPSLLEYQAALKAINKAKDEPTVAAVRTSFDKAADINMISSITGKDLQVVKNGDEMQVSFAYEKEFHLAGPAWLTMKYTGESHPGR</sequence>
<dbReference type="Pfam" id="PF16137">
    <property type="entry name" value="DUF4845"/>
    <property type="match status" value="1"/>
</dbReference>